<accession>A0A7R7ZR74</accession>
<feature type="domain" description="NodB homology" evidence="8">
    <location>
        <begin position="300"/>
        <end position="486"/>
    </location>
</feature>
<evidence type="ECO:0000256" key="5">
    <source>
        <dbReference type="ARBA" id="ARBA00023277"/>
    </source>
</evidence>
<keyword evidence="3" id="KW-0732">Signal</keyword>
<keyword evidence="5" id="KW-0119">Carbohydrate metabolism</keyword>
<reference evidence="9" key="2">
    <citation type="submission" date="2021-02" db="EMBL/GenBank/DDBJ databases">
        <title>Aspergillus chevalieri M1 genome sequence.</title>
        <authorList>
            <person name="Kadooka C."/>
            <person name="Mori K."/>
            <person name="Futagami T."/>
        </authorList>
    </citation>
    <scope>NUCLEOTIDE SEQUENCE</scope>
    <source>
        <strain evidence="9">M1</strain>
    </source>
</reference>
<dbReference type="GeneID" id="66985861"/>
<dbReference type="GO" id="GO:0046872">
    <property type="term" value="F:metal ion binding"/>
    <property type="evidence" value="ECO:0007669"/>
    <property type="project" value="UniProtKB-KW"/>
</dbReference>
<dbReference type="AlphaFoldDB" id="A0A7R7ZR74"/>
<keyword evidence="7" id="KW-0472">Membrane</keyword>
<evidence type="ECO:0000256" key="1">
    <source>
        <dbReference type="ARBA" id="ARBA00001941"/>
    </source>
</evidence>
<evidence type="ECO:0000256" key="2">
    <source>
        <dbReference type="ARBA" id="ARBA00022723"/>
    </source>
</evidence>
<sequence>MDTAESSEPSRLQRLKQSVDAVLLSLAIKLVRLEQKTPAARRITRFLDSLALPNMMLVFLLLASLFTIVSAAGGDPVVINSNVTNVDKRAPPQLIASPDATTPSVQYGMNLMEAQLRYRDPFVIDTFEYSDRNDLGFWHGSGENLDVHYGVDTRRGGHYARLYPKDPDQNFHSQVSAVHCTNFMPFRERYLHVVFSGSNKFSISLNQNNPECRPGRNPYPATWDTVEARRYLSGKNDIYVPMSHFAIDLSKIVSVSFNGFYSGESVTLHRIEIVRVLPTGASVPLKLPNGQMILKCSRPNSFAFGIDDGQPRFAQEVMNILEEEKVLVTFFVVGKGLRDKETNFTQVYREMLRRGHQVALHSNTHQKMEALDDEDIEDEILENIDAFKDHLGIQSRYFRPPYGTIGARTRQILATRLLDPYIVNWSVDVEDWLWADTDTPERQIEAFTRDITKGGNLAVMHYLSPSTVAYFRQFIHTVKSAGMNIMRIDQCLEDPNAPPLNPNNF</sequence>
<organism evidence="9 10">
    <name type="scientific">Aspergillus chevalieri</name>
    <name type="common">Eurotium chevalieri</name>
    <dbReference type="NCBI Taxonomy" id="182096"/>
    <lineage>
        <taxon>Eukaryota</taxon>
        <taxon>Fungi</taxon>
        <taxon>Dikarya</taxon>
        <taxon>Ascomycota</taxon>
        <taxon>Pezizomycotina</taxon>
        <taxon>Eurotiomycetes</taxon>
        <taxon>Eurotiomycetidae</taxon>
        <taxon>Eurotiales</taxon>
        <taxon>Aspergillaceae</taxon>
        <taxon>Aspergillus</taxon>
        <taxon>Aspergillus subgen. Aspergillus</taxon>
    </lineage>
</organism>
<keyword evidence="7" id="KW-0812">Transmembrane</keyword>
<evidence type="ECO:0000256" key="4">
    <source>
        <dbReference type="ARBA" id="ARBA00022801"/>
    </source>
</evidence>
<evidence type="ECO:0000313" key="9">
    <source>
        <dbReference type="EMBL" id="BCR91503.1"/>
    </source>
</evidence>
<dbReference type="SUPFAM" id="SSF88713">
    <property type="entry name" value="Glycoside hydrolase/deacetylase"/>
    <property type="match status" value="1"/>
</dbReference>
<dbReference type="GO" id="GO:0005975">
    <property type="term" value="P:carbohydrate metabolic process"/>
    <property type="evidence" value="ECO:0007669"/>
    <property type="project" value="InterPro"/>
</dbReference>
<protein>
    <recommendedName>
        <fullName evidence="8">NodB homology domain-containing protein</fullName>
    </recommendedName>
</protein>
<evidence type="ECO:0000256" key="3">
    <source>
        <dbReference type="ARBA" id="ARBA00022729"/>
    </source>
</evidence>
<keyword evidence="6" id="KW-0170">Cobalt</keyword>
<dbReference type="Pfam" id="PF01522">
    <property type="entry name" value="Polysacc_deac_1"/>
    <property type="match status" value="1"/>
</dbReference>
<dbReference type="InterPro" id="IPR011330">
    <property type="entry name" value="Glyco_hydro/deAcase_b/a-brl"/>
</dbReference>
<dbReference type="RefSeq" id="XP_043140025.1">
    <property type="nucleotide sequence ID" value="XM_043282669.1"/>
</dbReference>
<dbReference type="PROSITE" id="PS51677">
    <property type="entry name" value="NODB"/>
    <property type="match status" value="1"/>
</dbReference>
<dbReference type="PANTHER" id="PTHR46471:SF6">
    <property type="entry name" value="GLYCOSYL HYDROLASE"/>
    <property type="match status" value="1"/>
</dbReference>
<proteinExistence type="predicted"/>
<dbReference type="EMBL" id="AP024422">
    <property type="protein sequence ID" value="BCR91503.1"/>
    <property type="molecule type" value="Genomic_DNA"/>
</dbReference>
<dbReference type="KEGG" id="ache:ACHE_70346A"/>
<feature type="transmembrane region" description="Helical" evidence="7">
    <location>
        <begin position="50"/>
        <end position="72"/>
    </location>
</feature>
<evidence type="ECO:0000256" key="6">
    <source>
        <dbReference type="ARBA" id="ARBA00023285"/>
    </source>
</evidence>
<dbReference type="Proteomes" id="UP000637239">
    <property type="component" value="Chromosome 7"/>
</dbReference>
<evidence type="ECO:0000313" key="10">
    <source>
        <dbReference type="Proteomes" id="UP000637239"/>
    </source>
</evidence>
<dbReference type="Gene3D" id="3.20.20.370">
    <property type="entry name" value="Glycoside hydrolase/deacetylase"/>
    <property type="match status" value="1"/>
</dbReference>
<dbReference type="PANTHER" id="PTHR46471">
    <property type="entry name" value="CHITIN DEACETYLASE"/>
    <property type="match status" value="1"/>
</dbReference>
<evidence type="ECO:0000259" key="8">
    <source>
        <dbReference type="PROSITE" id="PS51677"/>
    </source>
</evidence>
<keyword evidence="10" id="KW-1185">Reference proteome</keyword>
<keyword evidence="7" id="KW-1133">Transmembrane helix</keyword>
<gene>
    <name evidence="9" type="ORF">ACHE_70346A</name>
</gene>
<comment type="cofactor">
    <cofactor evidence="1">
        <name>Co(2+)</name>
        <dbReference type="ChEBI" id="CHEBI:48828"/>
    </cofactor>
</comment>
<dbReference type="CDD" id="cd10917">
    <property type="entry name" value="CE4_NodB_like_6s_7s"/>
    <property type="match status" value="1"/>
</dbReference>
<dbReference type="GO" id="GO:0016810">
    <property type="term" value="F:hydrolase activity, acting on carbon-nitrogen (but not peptide) bonds"/>
    <property type="evidence" value="ECO:0007669"/>
    <property type="project" value="InterPro"/>
</dbReference>
<evidence type="ECO:0000256" key="7">
    <source>
        <dbReference type="SAM" id="Phobius"/>
    </source>
</evidence>
<name>A0A7R7ZR74_ASPCH</name>
<keyword evidence="2" id="KW-0479">Metal-binding</keyword>
<dbReference type="InterPro" id="IPR002509">
    <property type="entry name" value="NODB_dom"/>
</dbReference>
<keyword evidence="4" id="KW-0378">Hydrolase</keyword>
<reference evidence="9" key="1">
    <citation type="submission" date="2021-01" db="EMBL/GenBank/DDBJ databases">
        <authorList>
            <consortium name="Aspergillus chevalieri M1 genome sequencing consortium"/>
            <person name="Kazuki M."/>
            <person name="Futagami T."/>
        </authorList>
    </citation>
    <scope>NUCLEOTIDE SEQUENCE</scope>
    <source>
        <strain evidence="9">M1</strain>
    </source>
</reference>